<keyword evidence="2" id="KW-0520">NAD</keyword>
<dbReference type="InterPro" id="IPR028359">
    <property type="entry name" value="UDP_ManNAc/GlcNAc_DH"/>
</dbReference>
<dbReference type="EC" id="1.1.1.336" evidence="5"/>
<dbReference type="InterPro" id="IPR014026">
    <property type="entry name" value="UDP-Glc/GDP-Man_DH_dimer"/>
</dbReference>
<evidence type="ECO:0000259" key="4">
    <source>
        <dbReference type="SMART" id="SM00984"/>
    </source>
</evidence>
<dbReference type="GO" id="GO:0000271">
    <property type="term" value="P:polysaccharide biosynthetic process"/>
    <property type="evidence" value="ECO:0007669"/>
    <property type="project" value="InterPro"/>
</dbReference>
<name>A0A502CCC7_9SPHN</name>
<evidence type="ECO:0000256" key="1">
    <source>
        <dbReference type="ARBA" id="ARBA00023002"/>
    </source>
</evidence>
<dbReference type="SUPFAM" id="SSF48179">
    <property type="entry name" value="6-phosphogluconate dehydrogenase C-terminal domain-like"/>
    <property type="match status" value="1"/>
</dbReference>
<dbReference type="GO" id="GO:0089714">
    <property type="term" value="F:UDP-N-acetyl-D-mannosamine dehydrogenase activity"/>
    <property type="evidence" value="ECO:0007669"/>
    <property type="project" value="UniProtKB-EC"/>
</dbReference>
<dbReference type="InterPro" id="IPR036291">
    <property type="entry name" value="NAD(P)-bd_dom_sf"/>
</dbReference>
<comment type="caution">
    <text evidence="5">The sequence shown here is derived from an EMBL/GenBank/DDBJ whole genome shotgun (WGS) entry which is preliminary data.</text>
</comment>
<evidence type="ECO:0000256" key="3">
    <source>
        <dbReference type="PIRNR" id="PIRNR000124"/>
    </source>
</evidence>
<dbReference type="Proteomes" id="UP000318413">
    <property type="component" value="Unassembled WGS sequence"/>
</dbReference>
<sequence length="418" mass="44567">MKSHAELKVVVIGLGYIGLPTAAVIARTGAQVLGVDVSPSVVDTINSGKVHIEEVDLDGLVSGVVARGDLRASTVIEPADVFVIAVPTPFGPDHVPDIAYVLEASRTIAPVLKKGDTVILESTSPVGTTEQVRDLLSAARADLRFPSAAGDHPDVAIAYCPERVLPGRILVELIDNDRVIGGITPRCARQALSLYRRFVRGACVTTSARAAEMTKLVENAYRDVNIAFANEMSIVADKLDVDVWEVIKLANRHPRVNILQPGPGVGGHCIAVDPWFLVHAAPAETPLIRAARGVNDGKTRHVVDQAIALAEAHPDAAIACLGLAFKANIDDFRQSPAIEIVEALAARFGDRIRIVEPHTDRLPDPLARHGATLIDIDTALETCPVMIVLVDHDVFRAVPASERSGKAILDTRGIWSAG</sequence>
<protein>
    <submittedName>
        <fullName evidence="5">UDP-N-acetyl-D-mannosamine dehydrogenase</fullName>
        <ecNumber evidence="5">1.1.1.336</ecNumber>
    </submittedName>
</protein>
<dbReference type="InterPro" id="IPR001732">
    <property type="entry name" value="UDP-Glc/GDP-Man_DH_N"/>
</dbReference>
<evidence type="ECO:0000256" key="2">
    <source>
        <dbReference type="ARBA" id="ARBA00023027"/>
    </source>
</evidence>
<dbReference type="OrthoDB" id="9803238at2"/>
<dbReference type="SMART" id="SM00984">
    <property type="entry name" value="UDPG_MGDP_dh_C"/>
    <property type="match status" value="1"/>
</dbReference>
<dbReference type="InterPro" id="IPR036220">
    <property type="entry name" value="UDP-Glc/GDP-Man_DH_C_sf"/>
</dbReference>
<dbReference type="InterPro" id="IPR008927">
    <property type="entry name" value="6-PGluconate_DH-like_C_sf"/>
</dbReference>
<dbReference type="PIRSF" id="PIRSF000124">
    <property type="entry name" value="UDPglc_GDPman_dh"/>
    <property type="match status" value="1"/>
</dbReference>
<dbReference type="InterPro" id="IPR014027">
    <property type="entry name" value="UDP-Glc/GDP-Man_DH_C"/>
</dbReference>
<dbReference type="InterPro" id="IPR017476">
    <property type="entry name" value="UDP-Glc/GDP-Man"/>
</dbReference>
<dbReference type="SUPFAM" id="SSF52413">
    <property type="entry name" value="UDP-glucose/GDP-mannose dehydrogenase C-terminal domain"/>
    <property type="match status" value="1"/>
</dbReference>
<dbReference type="NCBIfam" id="NF008286">
    <property type="entry name" value="PRK11064.1"/>
    <property type="match status" value="1"/>
</dbReference>
<dbReference type="GO" id="GO:0016628">
    <property type="term" value="F:oxidoreductase activity, acting on the CH-CH group of donors, NAD or NADP as acceptor"/>
    <property type="evidence" value="ECO:0007669"/>
    <property type="project" value="InterPro"/>
</dbReference>
<accession>A0A502CCC7</accession>
<comment type="similarity">
    <text evidence="3">Belongs to the UDP-glucose/GDP-mannose dehydrogenase family.</text>
</comment>
<dbReference type="Pfam" id="PF03720">
    <property type="entry name" value="UDPG_MGDP_dh_C"/>
    <property type="match status" value="1"/>
</dbReference>
<dbReference type="PANTHER" id="PTHR43491">
    <property type="entry name" value="UDP-N-ACETYL-D-MANNOSAMINE DEHYDROGENASE"/>
    <property type="match status" value="1"/>
</dbReference>
<dbReference type="EMBL" id="RCZK01000011">
    <property type="protein sequence ID" value="TPG10360.1"/>
    <property type="molecule type" value="Genomic_DNA"/>
</dbReference>
<gene>
    <name evidence="5" type="ORF">EAH84_12295</name>
</gene>
<reference evidence="5 6" key="1">
    <citation type="journal article" date="2019" name="Environ. Microbiol.">
        <title>Species interactions and distinct microbial communities in high Arctic permafrost affected cryosols are associated with the CH4 and CO2 gas fluxes.</title>
        <authorList>
            <person name="Altshuler I."/>
            <person name="Hamel J."/>
            <person name="Turney S."/>
            <person name="Magnuson E."/>
            <person name="Levesque R."/>
            <person name="Greer C."/>
            <person name="Whyte L.G."/>
        </authorList>
    </citation>
    <scope>NUCLEOTIDE SEQUENCE [LARGE SCALE GENOMIC DNA]</scope>
    <source>
        <strain evidence="5 6">S5.1</strain>
    </source>
</reference>
<dbReference type="PANTHER" id="PTHR43491:SF1">
    <property type="entry name" value="UDP-N-ACETYL-D-MANNOSAMINE DEHYDROGENASE"/>
    <property type="match status" value="1"/>
</dbReference>
<dbReference type="RefSeq" id="WP_140872318.1">
    <property type="nucleotide sequence ID" value="NZ_RCZK01000011.1"/>
</dbReference>
<feature type="domain" description="UDP-glucose/GDP-mannose dehydrogenase C-terminal" evidence="4">
    <location>
        <begin position="319"/>
        <end position="417"/>
    </location>
</feature>
<proteinExistence type="inferred from homology"/>
<evidence type="ECO:0000313" key="6">
    <source>
        <dbReference type="Proteomes" id="UP000318413"/>
    </source>
</evidence>
<dbReference type="NCBIfam" id="TIGR03026">
    <property type="entry name" value="NDP-sugDHase"/>
    <property type="match status" value="1"/>
</dbReference>
<organism evidence="5 6">
    <name type="scientific">Sphingomonas oligophenolica</name>
    <dbReference type="NCBI Taxonomy" id="301154"/>
    <lineage>
        <taxon>Bacteria</taxon>
        <taxon>Pseudomonadati</taxon>
        <taxon>Pseudomonadota</taxon>
        <taxon>Alphaproteobacteria</taxon>
        <taxon>Sphingomonadales</taxon>
        <taxon>Sphingomonadaceae</taxon>
        <taxon>Sphingomonas</taxon>
    </lineage>
</organism>
<dbReference type="Gene3D" id="3.40.50.720">
    <property type="entry name" value="NAD(P)-binding Rossmann-like Domain"/>
    <property type="match status" value="2"/>
</dbReference>
<dbReference type="AlphaFoldDB" id="A0A502CCC7"/>
<dbReference type="Pfam" id="PF03721">
    <property type="entry name" value="UDPG_MGDP_dh_N"/>
    <property type="match status" value="1"/>
</dbReference>
<dbReference type="SUPFAM" id="SSF51735">
    <property type="entry name" value="NAD(P)-binding Rossmann-fold domains"/>
    <property type="match status" value="1"/>
</dbReference>
<dbReference type="PIRSF" id="PIRSF500136">
    <property type="entry name" value="UDP_ManNAc_DH"/>
    <property type="match status" value="1"/>
</dbReference>
<keyword evidence="6" id="KW-1185">Reference proteome</keyword>
<evidence type="ECO:0000313" key="5">
    <source>
        <dbReference type="EMBL" id="TPG10360.1"/>
    </source>
</evidence>
<dbReference type="Pfam" id="PF00984">
    <property type="entry name" value="UDPG_MGDP_dh"/>
    <property type="match status" value="1"/>
</dbReference>
<dbReference type="GO" id="GO:0051287">
    <property type="term" value="F:NAD binding"/>
    <property type="evidence" value="ECO:0007669"/>
    <property type="project" value="InterPro"/>
</dbReference>
<keyword evidence="1 5" id="KW-0560">Oxidoreductase</keyword>